<reference evidence="1 2" key="2">
    <citation type="submission" date="2013-09" db="EMBL/GenBank/DDBJ databases">
        <title>Whole genome comparison of six Crocosphaera watsonii strains with differing phenotypes.</title>
        <authorList>
            <person name="Bench S.R."/>
            <person name="Heller P."/>
            <person name="Frank I."/>
            <person name="Arciniega M."/>
            <person name="Shilova I.N."/>
            <person name="Zehr J.P."/>
        </authorList>
    </citation>
    <scope>NUCLEOTIDE SEQUENCE [LARGE SCALE GENOMIC DNA]</scope>
    <source>
        <strain evidence="1 2">WH 0005</strain>
    </source>
</reference>
<keyword evidence="1" id="KW-0347">Helicase</keyword>
<comment type="caution">
    <text evidence="1">The sequence shown here is derived from an EMBL/GenBank/DDBJ whole genome shotgun (WGS) entry which is preliminary data.</text>
</comment>
<organism evidence="1 2">
    <name type="scientific">Crocosphaera watsonii WH 0005</name>
    <dbReference type="NCBI Taxonomy" id="423472"/>
    <lineage>
        <taxon>Bacteria</taxon>
        <taxon>Bacillati</taxon>
        <taxon>Cyanobacteriota</taxon>
        <taxon>Cyanophyceae</taxon>
        <taxon>Oscillatoriophycideae</taxon>
        <taxon>Chroococcales</taxon>
        <taxon>Aphanothecaceae</taxon>
        <taxon>Crocosphaera</taxon>
    </lineage>
</organism>
<reference evidence="1 2" key="1">
    <citation type="submission" date="2013-01" db="EMBL/GenBank/DDBJ databases">
        <authorList>
            <person name="Bench S."/>
        </authorList>
    </citation>
    <scope>NUCLEOTIDE SEQUENCE [LARGE SCALE GENOMIC DNA]</scope>
    <source>
        <strain evidence="1 2">WH 0005</strain>
    </source>
</reference>
<keyword evidence="1" id="KW-0547">Nucleotide-binding</keyword>
<dbReference type="InterPro" id="IPR027417">
    <property type="entry name" value="P-loop_NTPase"/>
</dbReference>
<dbReference type="Gene3D" id="3.40.50.300">
    <property type="entry name" value="P-loop containing nucleotide triphosphate hydrolases"/>
    <property type="match status" value="1"/>
</dbReference>
<evidence type="ECO:0000313" key="2">
    <source>
        <dbReference type="Proteomes" id="UP000017981"/>
    </source>
</evidence>
<accession>T2INB8</accession>
<keyword evidence="1" id="KW-0378">Hydrolase</keyword>
<protein>
    <submittedName>
        <fullName evidence="1">Superfamily I DNA and RNA helicases</fullName>
    </submittedName>
</protein>
<dbReference type="GO" id="GO:0004386">
    <property type="term" value="F:helicase activity"/>
    <property type="evidence" value="ECO:0007669"/>
    <property type="project" value="UniProtKB-KW"/>
</dbReference>
<evidence type="ECO:0000313" key="1">
    <source>
        <dbReference type="EMBL" id="CCQ54394.1"/>
    </source>
</evidence>
<dbReference type="EMBL" id="CAQL01000156">
    <property type="protein sequence ID" value="CCQ54394.1"/>
    <property type="molecule type" value="Genomic_DNA"/>
</dbReference>
<gene>
    <name evidence="1" type="ORF">CWATWH0005_2384</name>
</gene>
<dbReference type="Proteomes" id="UP000017981">
    <property type="component" value="Unassembled WGS sequence"/>
</dbReference>
<dbReference type="AlphaFoldDB" id="T2INB8"/>
<proteinExistence type="predicted"/>
<sequence length="119" mass="13870">MFKTFNNNQEQIEWLVKEIENNLKNDELRYDDIMVIHTNPKDTKIAVGKARELLFERKINSNLAGVTTTPDVFFEENAIVFTGIYRAKGNEAAMIYVINGQECFKGSELDKKEIFYLRQ</sequence>
<keyword evidence="1" id="KW-0067">ATP-binding</keyword>
<name>T2INB8_CROWT</name>